<dbReference type="EMBL" id="JBEPMJ010000042">
    <property type="protein sequence ID" value="MET3752250.1"/>
    <property type="molecule type" value="Genomic_DNA"/>
</dbReference>
<feature type="transmembrane region" description="Helical" evidence="1">
    <location>
        <begin position="158"/>
        <end position="180"/>
    </location>
</feature>
<keyword evidence="3" id="KW-1185">Reference proteome</keyword>
<feature type="transmembrane region" description="Helical" evidence="1">
    <location>
        <begin position="216"/>
        <end position="236"/>
    </location>
</feature>
<comment type="caution">
    <text evidence="2">The sequence shown here is derived from an EMBL/GenBank/DDBJ whole genome shotgun (WGS) entry which is preliminary data.</text>
</comment>
<accession>A0ABV2M721</accession>
<feature type="transmembrane region" description="Helical" evidence="1">
    <location>
        <begin position="53"/>
        <end position="73"/>
    </location>
</feature>
<proteinExistence type="predicted"/>
<feature type="transmembrane region" description="Helical" evidence="1">
    <location>
        <begin position="102"/>
        <end position="125"/>
    </location>
</feature>
<feature type="transmembrane region" description="Helical" evidence="1">
    <location>
        <begin position="131"/>
        <end position="151"/>
    </location>
</feature>
<sequence>MDNLITEFWKIKRYSVIKAGAAMMFLSVFMSYFYSTASTSVGWDFNYFVHQVVQQNCTYFFPVVIMLTASFVISRETTDDTLKSILTVPVDFKKLLLGKFELLFFLSIAFSLINAAFAVIMNLLLHFPGMSAYSIMIATGRIIATNILIYLSVLPLIIINTFLFGSSLIGVAVAFVYGYFGTFEGSLLNWFPIKAAMILFDPYCGAEYDTVSYQTFPAIIILILTVLLSVVLLNAFTHSEKLPNVKAKRKPKKAERKRGW</sequence>
<dbReference type="Pfam" id="PF12730">
    <property type="entry name" value="ABC2_membrane_4"/>
    <property type="match status" value="1"/>
</dbReference>
<evidence type="ECO:0000313" key="3">
    <source>
        <dbReference type="Proteomes" id="UP001549106"/>
    </source>
</evidence>
<organism evidence="2 3">
    <name type="scientific">Blautia caecimuris</name>
    <dbReference type="NCBI Taxonomy" id="1796615"/>
    <lineage>
        <taxon>Bacteria</taxon>
        <taxon>Bacillati</taxon>
        <taxon>Bacillota</taxon>
        <taxon>Clostridia</taxon>
        <taxon>Lachnospirales</taxon>
        <taxon>Lachnospiraceae</taxon>
        <taxon>Blautia</taxon>
    </lineage>
</organism>
<keyword evidence="1" id="KW-0812">Transmembrane</keyword>
<evidence type="ECO:0000256" key="1">
    <source>
        <dbReference type="SAM" id="Phobius"/>
    </source>
</evidence>
<evidence type="ECO:0000313" key="2">
    <source>
        <dbReference type="EMBL" id="MET3752250.1"/>
    </source>
</evidence>
<dbReference type="Proteomes" id="UP001549106">
    <property type="component" value="Unassembled WGS sequence"/>
</dbReference>
<keyword evidence="1" id="KW-1133">Transmembrane helix</keyword>
<gene>
    <name evidence="2" type="ORF">ABID24_003520</name>
</gene>
<dbReference type="RefSeq" id="WP_162209479.1">
    <property type="nucleotide sequence ID" value="NZ_BAABXP010000002.1"/>
</dbReference>
<protein>
    <submittedName>
        <fullName evidence="2">ABC-2 type transport system permease protein</fullName>
    </submittedName>
</protein>
<reference evidence="2 3" key="1">
    <citation type="submission" date="2024-06" db="EMBL/GenBank/DDBJ databases">
        <title>Genomic Encyclopedia of Type Strains, Phase IV (KMG-IV): sequencing the most valuable type-strain genomes for metagenomic binning, comparative biology and taxonomic classification.</title>
        <authorList>
            <person name="Goeker M."/>
        </authorList>
    </citation>
    <scope>NUCLEOTIDE SEQUENCE [LARGE SCALE GENOMIC DNA]</scope>
    <source>
        <strain evidence="2 3">DSM 29492</strain>
    </source>
</reference>
<keyword evidence="1" id="KW-0472">Membrane</keyword>
<name>A0ABV2M721_9FIRM</name>
<feature type="transmembrane region" description="Helical" evidence="1">
    <location>
        <begin position="16"/>
        <end position="33"/>
    </location>
</feature>